<comment type="caution">
    <text evidence="1">The sequence shown here is derived from an EMBL/GenBank/DDBJ whole genome shotgun (WGS) entry which is preliminary data.</text>
</comment>
<organism evidence="1 2">
    <name type="scientific">Ramazzottius varieornatus</name>
    <name type="common">Water bear</name>
    <name type="synonym">Tardigrade</name>
    <dbReference type="NCBI Taxonomy" id="947166"/>
    <lineage>
        <taxon>Eukaryota</taxon>
        <taxon>Metazoa</taxon>
        <taxon>Ecdysozoa</taxon>
        <taxon>Tardigrada</taxon>
        <taxon>Eutardigrada</taxon>
        <taxon>Parachela</taxon>
        <taxon>Hypsibioidea</taxon>
        <taxon>Ramazzottiidae</taxon>
        <taxon>Ramazzottius</taxon>
    </lineage>
</organism>
<dbReference type="AlphaFoldDB" id="A0A1D1UQ03"/>
<gene>
    <name evidence="1" type="primary">RvY_02883-1</name>
    <name evidence="1" type="synonym">RvY_02883.1</name>
    <name evidence="1" type="ORF">RvY_02883</name>
</gene>
<accession>A0A1D1UQ03</accession>
<keyword evidence="2" id="KW-1185">Reference proteome</keyword>
<dbReference type="Proteomes" id="UP000186922">
    <property type="component" value="Unassembled WGS sequence"/>
</dbReference>
<dbReference type="EMBL" id="BDGG01000001">
    <property type="protein sequence ID" value="GAU90475.1"/>
    <property type="molecule type" value="Genomic_DNA"/>
</dbReference>
<protein>
    <submittedName>
        <fullName evidence="1">Uncharacterized protein</fullName>
    </submittedName>
</protein>
<sequence>MGPPDFSRRHLSEIFYVNEIENELWSRQLNYGFSSHRFNCDNLKDFIENLRLEELYPHDCGEYGKQ</sequence>
<evidence type="ECO:0000313" key="1">
    <source>
        <dbReference type="EMBL" id="GAU90475.1"/>
    </source>
</evidence>
<proteinExistence type="predicted"/>
<reference evidence="1 2" key="1">
    <citation type="journal article" date="2016" name="Nat. Commun.">
        <title>Extremotolerant tardigrade genome and improved radiotolerance of human cultured cells by tardigrade-unique protein.</title>
        <authorList>
            <person name="Hashimoto T."/>
            <person name="Horikawa D.D."/>
            <person name="Saito Y."/>
            <person name="Kuwahara H."/>
            <person name="Kozuka-Hata H."/>
            <person name="Shin-I T."/>
            <person name="Minakuchi Y."/>
            <person name="Ohishi K."/>
            <person name="Motoyama A."/>
            <person name="Aizu T."/>
            <person name="Enomoto A."/>
            <person name="Kondo K."/>
            <person name="Tanaka S."/>
            <person name="Hara Y."/>
            <person name="Koshikawa S."/>
            <person name="Sagara H."/>
            <person name="Miura T."/>
            <person name="Yokobori S."/>
            <person name="Miyagawa K."/>
            <person name="Suzuki Y."/>
            <person name="Kubo T."/>
            <person name="Oyama M."/>
            <person name="Kohara Y."/>
            <person name="Fujiyama A."/>
            <person name="Arakawa K."/>
            <person name="Katayama T."/>
            <person name="Toyoda A."/>
            <person name="Kunieda T."/>
        </authorList>
    </citation>
    <scope>NUCLEOTIDE SEQUENCE [LARGE SCALE GENOMIC DNA]</scope>
    <source>
        <strain evidence="1 2">YOKOZUNA-1</strain>
    </source>
</reference>
<evidence type="ECO:0000313" key="2">
    <source>
        <dbReference type="Proteomes" id="UP000186922"/>
    </source>
</evidence>
<name>A0A1D1UQ03_RAMVA</name>